<keyword evidence="2" id="KW-0677">Repeat</keyword>
<dbReference type="SUPFAM" id="SSF52075">
    <property type="entry name" value="Outer arm dynein light chain 1"/>
    <property type="match status" value="1"/>
</dbReference>
<dbReference type="SMART" id="SM00369">
    <property type="entry name" value="LRR_TYP"/>
    <property type="match status" value="4"/>
</dbReference>
<organism evidence="8 9">
    <name type="scientific">Hypsibius exemplaris</name>
    <name type="common">Freshwater tardigrade</name>
    <dbReference type="NCBI Taxonomy" id="2072580"/>
    <lineage>
        <taxon>Eukaryota</taxon>
        <taxon>Metazoa</taxon>
        <taxon>Ecdysozoa</taxon>
        <taxon>Tardigrada</taxon>
        <taxon>Eutardigrada</taxon>
        <taxon>Parachela</taxon>
        <taxon>Hypsibioidea</taxon>
        <taxon>Hypsibiidae</taxon>
        <taxon>Hypsibius</taxon>
    </lineage>
</organism>
<dbReference type="PROSITE" id="PS51450">
    <property type="entry name" value="LRR"/>
    <property type="match status" value="1"/>
</dbReference>
<dbReference type="Gene3D" id="3.30.40.10">
    <property type="entry name" value="Zinc/RING finger domain, C3HC4 (zinc finger)"/>
    <property type="match status" value="1"/>
</dbReference>
<dbReference type="Proteomes" id="UP000192578">
    <property type="component" value="Unassembled WGS sequence"/>
</dbReference>
<keyword evidence="1" id="KW-0433">Leucine-rich repeat</keyword>
<dbReference type="InterPro" id="IPR032675">
    <property type="entry name" value="LRR_dom_sf"/>
</dbReference>
<reference evidence="9" key="1">
    <citation type="submission" date="2017-01" db="EMBL/GenBank/DDBJ databases">
        <title>Comparative genomics of anhydrobiosis in the tardigrade Hypsibius dujardini.</title>
        <authorList>
            <person name="Yoshida Y."/>
            <person name="Koutsovoulos G."/>
            <person name="Laetsch D."/>
            <person name="Stevens L."/>
            <person name="Kumar S."/>
            <person name="Horikawa D."/>
            <person name="Ishino K."/>
            <person name="Komine S."/>
            <person name="Tomita M."/>
            <person name="Blaxter M."/>
            <person name="Arakawa K."/>
        </authorList>
    </citation>
    <scope>NUCLEOTIDE SEQUENCE [LARGE SCALE GENOMIC DNA]</scope>
    <source>
        <strain evidence="9">Z151</strain>
    </source>
</reference>
<proteinExistence type="predicted"/>
<dbReference type="PROSITE" id="PS50089">
    <property type="entry name" value="ZF_RING_2"/>
    <property type="match status" value="1"/>
</dbReference>
<evidence type="ECO:0000256" key="2">
    <source>
        <dbReference type="ARBA" id="ARBA00022737"/>
    </source>
</evidence>
<sequence length="687" mass="77952">MPNRWGFKLFSSSADKAASSVAEKKMSKVDSQRRLSSAYQLMTDRPDGVADISDCALTSLPRDFFDLCQTYVKTDIIAAENRLRDIEPVGGEMGILRRIRKLDLQRNCLERLPVKFGEHFPSLVVLNLSDNCLKALPNSLGMLRQLKVLIVARNKLTEFPAMIKQSMPLEELDISGNGISVLPEELGRVGTLRVLTVDAVIMVYPSRDVCEKGTVAILERLRKDMVVESEDSGCLSGGEADLKPARVSAVAETVQRYVNEDEKMRETIKRYSNDEGLQRNELRRFHAAMDEDHLRHAASIYRGKRTEQQSLIRMLEEQNKAEAYLHTLTMSVEKGKKSLDEALVEMETHSQRLLAQLTALSNERTKHFRSYEDDLRKEDLAWRNLHIQLEVSKREEILSAMKQQLEDTEKSDAFYKHLMSIAKLQVDYVVQHHRDEERRYIPLVGKTKAEQDNIINSLLQDESVQQEMFRSLQLKTDSVHQRIMRDMVMLENELAALSLLEQKQRDEQTVTAKNSLEDERIKLAKLYHNLVQEKQAREVQLRALLHDMQREAVKHEENFWLVQYSRLMEALPPGLRDFSSPANQSERKILEKVFQKKPATATPSVAAVDGGPVPAVLHMEATCIICMDRLSTSVFLPCGHVVCCWLCGEQVEECPLCRATISRKLTLSQSVGDDGSGDAGGGTANGF</sequence>
<dbReference type="SUPFAM" id="SSF57850">
    <property type="entry name" value="RING/U-box"/>
    <property type="match status" value="1"/>
</dbReference>
<dbReference type="Pfam" id="PF13920">
    <property type="entry name" value="zf-C3HC4_3"/>
    <property type="match status" value="1"/>
</dbReference>
<keyword evidence="4" id="KW-0862">Zinc</keyword>
<dbReference type="Pfam" id="PF23598">
    <property type="entry name" value="LRR_14"/>
    <property type="match status" value="1"/>
</dbReference>
<dbReference type="InterPro" id="IPR013083">
    <property type="entry name" value="Znf_RING/FYVE/PHD"/>
</dbReference>
<evidence type="ECO:0000313" key="8">
    <source>
        <dbReference type="EMBL" id="OQV21196.1"/>
    </source>
</evidence>
<dbReference type="OrthoDB" id="1711136at2759"/>
<dbReference type="GO" id="GO:0008270">
    <property type="term" value="F:zinc ion binding"/>
    <property type="evidence" value="ECO:0007669"/>
    <property type="project" value="UniProtKB-KW"/>
</dbReference>
<dbReference type="GO" id="GO:0005737">
    <property type="term" value="C:cytoplasm"/>
    <property type="evidence" value="ECO:0007669"/>
    <property type="project" value="TreeGrafter"/>
</dbReference>
<dbReference type="InterPro" id="IPR050216">
    <property type="entry name" value="LRR_domain-containing"/>
</dbReference>
<gene>
    <name evidence="8" type="ORF">BV898_04955</name>
</gene>
<evidence type="ECO:0000256" key="6">
    <source>
        <dbReference type="SAM" id="Coils"/>
    </source>
</evidence>
<evidence type="ECO:0000256" key="4">
    <source>
        <dbReference type="ARBA" id="ARBA00022833"/>
    </source>
</evidence>
<dbReference type="Gene3D" id="3.80.10.10">
    <property type="entry name" value="Ribonuclease Inhibitor"/>
    <property type="match status" value="1"/>
</dbReference>
<dbReference type="PANTHER" id="PTHR48051:SF47">
    <property type="entry name" value="LEUCINE RICH REPEAT AND STERILE ALPHA MOTIF CONTAINING 1"/>
    <property type="match status" value="1"/>
</dbReference>
<name>A0A1W0X177_HYPEX</name>
<comment type="caution">
    <text evidence="8">The sequence shown here is derived from an EMBL/GenBank/DDBJ whole genome shotgun (WGS) entry which is preliminary data.</text>
</comment>
<dbReference type="AlphaFoldDB" id="A0A1W0X177"/>
<dbReference type="InterPro" id="IPR003591">
    <property type="entry name" value="Leu-rich_rpt_typical-subtyp"/>
</dbReference>
<protein>
    <submittedName>
        <fullName evidence="8">E3 ubiquitin-protein ligase LRSAM1</fullName>
    </submittedName>
</protein>
<dbReference type="SMART" id="SM00184">
    <property type="entry name" value="RING"/>
    <property type="match status" value="1"/>
</dbReference>
<keyword evidence="6" id="KW-0175">Coiled coil</keyword>
<keyword evidence="3 5" id="KW-0479">Metal-binding</keyword>
<evidence type="ECO:0000256" key="1">
    <source>
        <dbReference type="ARBA" id="ARBA00022614"/>
    </source>
</evidence>
<evidence type="ECO:0000259" key="7">
    <source>
        <dbReference type="PROSITE" id="PS50089"/>
    </source>
</evidence>
<accession>A0A1W0X177</accession>
<dbReference type="InterPro" id="IPR001841">
    <property type="entry name" value="Znf_RING"/>
</dbReference>
<dbReference type="InterPro" id="IPR055414">
    <property type="entry name" value="LRR_R13L4/SHOC2-like"/>
</dbReference>
<evidence type="ECO:0000256" key="3">
    <source>
        <dbReference type="ARBA" id="ARBA00022771"/>
    </source>
</evidence>
<dbReference type="InterPro" id="IPR001611">
    <property type="entry name" value="Leu-rich_rpt"/>
</dbReference>
<dbReference type="EMBL" id="MTYJ01000025">
    <property type="protein sequence ID" value="OQV21196.1"/>
    <property type="molecule type" value="Genomic_DNA"/>
</dbReference>
<keyword evidence="9" id="KW-1185">Reference proteome</keyword>
<evidence type="ECO:0000313" key="9">
    <source>
        <dbReference type="Proteomes" id="UP000192578"/>
    </source>
</evidence>
<keyword evidence="3 5" id="KW-0863">Zinc-finger</keyword>
<feature type="domain" description="RING-type" evidence="7">
    <location>
        <begin position="623"/>
        <end position="658"/>
    </location>
</feature>
<dbReference type="PANTHER" id="PTHR48051">
    <property type="match status" value="1"/>
</dbReference>
<feature type="coiled-coil region" evidence="6">
    <location>
        <begin position="513"/>
        <end position="558"/>
    </location>
</feature>
<evidence type="ECO:0000256" key="5">
    <source>
        <dbReference type="PROSITE-ProRule" id="PRU00175"/>
    </source>
</evidence>